<dbReference type="Gene3D" id="3.40.50.720">
    <property type="entry name" value="NAD(P)-binding Rossmann-like Domain"/>
    <property type="match status" value="1"/>
</dbReference>
<organism evidence="4">
    <name type="scientific">Ditylum brightwellii</name>
    <dbReference type="NCBI Taxonomy" id="49249"/>
    <lineage>
        <taxon>Eukaryota</taxon>
        <taxon>Sar</taxon>
        <taxon>Stramenopiles</taxon>
        <taxon>Ochrophyta</taxon>
        <taxon>Bacillariophyta</taxon>
        <taxon>Mediophyceae</taxon>
        <taxon>Lithodesmiophycidae</taxon>
        <taxon>Lithodesmiales</taxon>
        <taxon>Lithodesmiaceae</taxon>
        <taxon>Ditylum</taxon>
    </lineage>
</organism>
<evidence type="ECO:0000313" key="4">
    <source>
        <dbReference type="EMBL" id="CAE4593121.1"/>
    </source>
</evidence>
<comment type="similarity">
    <text evidence="1">Belongs to the short-chain dehydrogenases/reductases (SDR) family.</text>
</comment>
<dbReference type="EMBL" id="HBNS01009339">
    <property type="protein sequence ID" value="CAE4593121.1"/>
    <property type="molecule type" value="Transcribed_RNA"/>
</dbReference>
<dbReference type="GO" id="GO:0016491">
    <property type="term" value="F:oxidoreductase activity"/>
    <property type="evidence" value="ECO:0007669"/>
    <property type="project" value="UniProtKB-KW"/>
</dbReference>
<evidence type="ECO:0000256" key="2">
    <source>
        <dbReference type="ARBA" id="ARBA00023002"/>
    </source>
</evidence>
<gene>
    <name evidence="4" type="ORF">DBRI00130_LOCUS7527</name>
</gene>
<keyword evidence="2" id="KW-0560">Oxidoreductase</keyword>
<sequence length="514" mass="57391">MPTPSLWFKRNVVASILVYLSICSFDTSGKFRTCAAVTAFTFTSPLRSIKRKQIPQNAKNDFTQKRSGSFLSTRSTNANWITPLLASGATDADSDVADVINDYVEKLFLEMFLETAKMNVLGISNGRDENRDRNLDEKGIYQPPTRNVEGKVILITGASSGLGFESAKRLALAGATVILTARTKEIAIWTVNEVRDYCRQSGNMEPIVQGIALDLDDLESVRSFPGRYRDCMLELSNIGKEMEKEDSSDQTTTVATKKINVLMNNAGLAGFTLRQLTKDGFEKTFQSCYLGHFLLTARLFEEDLLNNTPENDGCLVINISSMAHNGAIITQNTSKESSDKEEGFVFGMDFNNLNSEVAYTPNLVYPQAKLANILFSKELQRRAQGKSANSWLTAVSLEPGIVATDMWRNANDFGYDPRTPRKPHQINNLTPEETQKTFLDQIYSFLLYSVMTPVERGANTQIWLASALPGDIQGGKHYDHFRNEKAVLDFDESKECAKLLWEVSEELTGIQFDL</sequence>
<evidence type="ECO:0000256" key="3">
    <source>
        <dbReference type="SAM" id="SignalP"/>
    </source>
</evidence>
<dbReference type="PANTHER" id="PTHR24320:SF148">
    <property type="entry name" value="NAD(P)-BINDING ROSSMANN-FOLD SUPERFAMILY PROTEIN"/>
    <property type="match status" value="1"/>
</dbReference>
<dbReference type="Pfam" id="PF00106">
    <property type="entry name" value="adh_short"/>
    <property type="match status" value="1"/>
</dbReference>
<accession>A0A7S4ULY9</accession>
<keyword evidence="3" id="KW-0732">Signal</keyword>
<dbReference type="SUPFAM" id="SSF51735">
    <property type="entry name" value="NAD(P)-binding Rossmann-fold domains"/>
    <property type="match status" value="1"/>
</dbReference>
<evidence type="ECO:0000256" key="1">
    <source>
        <dbReference type="ARBA" id="ARBA00006484"/>
    </source>
</evidence>
<reference evidence="4" key="1">
    <citation type="submission" date="2021-01" db="EMBL/GenBank/DDBJ databases">
        <authorList>
            <person name="Corre E."/>
            <person name="Pelletier E."/>
            <person name="Niang G."/>
            <person name="Scheremetjew M."/>
            <person name="Finn R."/>
            <person name="Kale V."/>
            <person name="Holt S."/>
            <person name="Cochrane G."/>
            <person name="Meng A."/>
            <person name="Brown T."/>
            <person name="Cohen L."/>
        </authorList>
    </citation>
    <scope>NUCLEOTIDE SEQUENCE</scope>
    <source>
        <strain evidence="4">GSO104</strain>
    </source>
</reference>
<dbReference type="InterPro" id="IPR036291">
    <property type="entry name" value="NAD(P)-bd_dom_sf"/>
</dbReference>
<name>A0A7S4ULY9_9STRA</name>
<dbReference type="PANTHER" id="PTHR24320">
    <property type="entry name" value="RETINOL DEHYDROGENASE"/>
    <property type="match status" value="1"/>
</dbReference>
<protein>
    <recommendedName>
        <fullName evidence="5">Protochlorophyllide reductase</fullName>
    </recommendedName>
</protein>
<dbReference type="InterPro" id="IPR002347">
    <property type="entry name" value="SDR_fam"/>
</dbReference>
<feature type="signal peptide" evidence="3">
    <location>
        <begin position="1"/>
        <end position="29"/>
    </location>
</feature>
<evidence type="ECO:0008006" key="5">
    <source>
        <dbReference type="Google" id="ProtNLM"/>
    </source>
</evidence>
<proteinExistence type="inferred from homology"/>
<dbReference type="AlphaFoldDB" id="A0A7S4ULY9"/>
<feature type="chain" id="PRO_5031563868" description="Protochlorophyllide reductase" evidence="3">
    <location>
        <begin position="30"/>
        <end position="514"/>
    </location>
</feature>